<name>A0A6L2M2K4_TANCI</name>
<reference evidence="1" key="1">
    <citation type="journal article" date="2019" name="Sci. Rep.">
        <title>Draft genome of Tanacetum cinerariifolium, the natural source of mosquito coil.</title>
        <authorList>
            <person name="Yamashiro T."/>
            <person name="Shiraishi A."/>
            <person name="Satake H."/>
            <person name="Nakayama K."/>
        </authorList>
    </citation>
    <scope>NUCLEOTIDE SEQUENCE</scope>
</reference>
<comment type="caution">
    <text evidence="1">The sequence shown here is derived from an EMBL/GenBank/DDBJ whole genome shotgun (WGS) entry which is preliminary data.</text>
</comment>
<dbReference type="EMBL" id="BKCJ010005633">
    <property type="protein sequence ID" value="GEU67800.1"/>
    <property type="molecule type" value="Genomic_DNA"/>
</dbReference>
<organism evidence="1">
    <name type="scientific">Tanacetum cinerariifolium</name>
    <name type="common">Dalmatian daisy</name>
    <name type="synonym">Chrysanthemum cinerariifolium</name>
    <dbReference type="NCBI Taxonomy" id="118510"/>
    <lineage>
        <taxon>Eukaryota</taxon>
        <taxon>Viridiplantae</taxon>
        <taxon>Streptophyta</taxon>
        <taxon>Embryophyta</taxon>
        <taxon>Tracheophyta</taxon>
        <taxon>Spermatophyta</taxon>
        <taxon>Magnoliopsida</taxon>
        <taxon>eudicotyledons</taxon>
        <taxon>Gunneridae</taxon>
        <taxon>Pentapetalae</taxon>
        <taxon>asterids</taxon>
        <taxon>campanulids</taxon>
        <taxon>Asterales</taxon>
        <taxon>Asteraceae</taxon>
        <taxon>Asteroideae</taxon>
        <taxon>Anthemideae</taxon>
        <taxon>Anthemidinae</taxon>
        <taxon>Tanacetum</taxon>
    </lineage>
</organism>
<gene>
    <name evidence="1" type="ORF">Tci_039778</name>
</gene>
<sequence>MNFSNDACGFIKRSKNLKKSNGGYVTKNKAHISKLNLLAEVQAIQYKYKPTKTVQDTLENSSRHWRQWMIKLNPVVLLTTSKNLENNASRTGGSGSPFKCIDLVVEGYVMEENRGCRGWKRMTAASVGGG</sequence>
<dbReference type="AlphaFoldDB" id="A0A6L2M2K4"/>
<proteinExistence type="predicted"/>
<evidence type="ECO:0000313" key="1">
    <source>
        <dbReference type="EMBL" id="GEU67800.1"/>
    </source>
</evidence>
<protein>
    <submittedName>
        <fullName evidence="1">Uncharacterized protein</fullName>
    </submittedName>
</protein>
<accession>A0A6L2M2K4</accession>